<dbReference type="GO" id="GO:0016878">
    <property type="term" value="F:acid-thiol ligase activity"/>
    <property type="evidence" value="ECO:0007669"/>
    <property type="project" value="UniProtKB-ARBA"/>
</dbReference>
<dbReference type="SUPFAM" id="SSF69593">
    <property type="entry name" value="Glycerol-3-phosphate (1)-acyltransferase"/>
    <property type="match status" value="1"/>
</dbReference>
<dbReference type="PROSITE" id="PS00455">
    <property type="entry name" value="AMP_BINDING"/>
    <property type="match status" value="1"/>
</dbReference>
<dbReference type="AlphaFoldDB" id="A0A9D1T1Y1"/>
<protein>
    <submittedName>
        <fullName evidence="3">AMP-binding protein</fullName>
    </submittedName>
</protein>
<name>A0A9D1T1Y1_9BACT</name>
<reference evidence="3" key="1">
    <citation type="submission" date="2020-10" db="EMBL/GenBank/DDBJ databases">
        <authorList>
            <person name="Gilroy R."/>
        </authorList>
    </citation>
    <scope>NUCLEOTIDE SEQUENCE</scope>
    <source>
        <strain evidence="3">10669</strain>
    </source>
</reference>
<evidence type="ECO:0000313" key="4">
    <source>
        <dbReference type="Proteomes" id="UP000886812"/>
    </source>
</evidence>
<dbReference type="InterPro" id="IPR050237">
    <property type="entry name" value="ATP-dep_AMP-bd_enzyme"/>
</dbReference>
<dbReference type="InterPro" id="IPR000873">
    <property type="entry name" value="AMP-dep_synth/lig_dom"/>
</dbReference>
<keyword evidence="1" id="KW-1133">Transmembrane helix</keyword>
<evidence type="ECO:0000256" key="1">
    <source>
        <dbReference type="SAM" id="Phobius"/>
    </source>
</evidence>
<dbReference type="Gene3D" id="3.30.300.30">
    <property type="match status" value="1"/>
</dbReference>
<dbReference type="InterPro" id="IPR002123">
    <property type="entry name" value="Plipid/glycerol_acylTrfase"/>
</dbReference>
<dbReference type="GO" id="GO:0016746">
    <property type="term" value="F:acyltransferase activity"/>
    <property type="evidence" value="ECO:0007669"/>
    <property type="project" value="InterPro"/>
</dbReference>
<sequence>MIFAIFAALLALAWILAGLYCKRMSPFRREYTWIYAFFRPFCAAVCLFLYRRKTVGARNVPAEGGCLVIANHASYADVVCLALACPRPVRYVSWAGFEDNPVSRLFMRALRTIPIAPDKAKDGVKAAIAALRAGELVCVFPEGCMTRNGSLQAFLGGFELIARSAGVPVVPAGIDGLWGSIFSFRGKTFFGKFPRISRTPVAIEFGKPFRMGRRAGEKSLQDARFAVLELCEKLFSERRELRGHLAGTLIDACASAPFRTAVADHSLSRRKMPRGLLLALSRCLARKFSAEIRERRVGIVLPPGIAGMAANYACALAGKTPVNLNFTLGRAQLESCLKKAEVETVVTVGAMKKQLAERFPEFPWPEKQLDVLDEIRAIPRARLLLAFAQTVFLPAAALKKLWGVPAEGGSAEAGILFTSGSSGMPKAAVVSHRNIIANCMQIDDYDILPPKTRLLCNLPIFHCFGYTTLLWFAATRDILAVTTPSPLDFARNLQAIREEKANVLLSTPTFLRSYIKKAPPEYLDSVRLVVAGAEKTPEGFAAAWEKKFPQTRYLEGYGMTEASPVVSVNKPDVDDAKNGVVCRGNAPGTVGILFPGMNAKVCNPDSGEILRCGESGMLFLKGANIFEGYLGDAGALVPATDADGWYKTGDIVSMDERGFISIKGRLSRFSKIGGEMVPHGTVEDAVRKILGIGDEEETLKIAVAGRPDEAKGEALVLVTTLAGTDLAAVARGLSDAGFPNLWIPRELKIVPEIPTLGTGKLDIRALAELAKTR</sequence>
<dbReference type="SMART" id="SM00563">
    <property type="entry name" value="PlsC"/>
    <property type="match status" value="1"/>
</dbReference>
<accession>A0A9D1T1Y1</accession>
<dbReference type="Pfam" id="PF00501">
    <property type="entry name" value="AMP-binding"/>
    <property type="match status" value="1"/>
</dbReference>
<feature type="transmembrane region" description="Helical" evidence="1">
    <location>
        <begin position="31"/>
        <end position="50"/>
    </location>
</feature>
<dbReference type="EMBL" id="DVOG01000186">
    <property type="protein sequence ID" value="HIV04884.1"/>
    <property type="molecule type" value="Genomic_DNA"/>
</dbReference>
<dbReference type="PANTHER" id="PTHR43767">
    <property type="entry name" value="LONG-CHAIN-FATTY-ACID--COA LIGASE"/>
    <property type="match status" value="1"/>
</dbReference>
<feature type="domain" description="Phospholipid/glycerol acyltransferase" evidence="2">
    <location>
        <begin position="66"/>
        <end position="177"/>
    </location>
</feature>
<dbReference type="CDD" id="cd07989">
    <property type="entry name" value="LPLAT_AGPAT-like"/>
    <property type="match status" value="1"/>
</dbReference>
<dbReference type="Pfam" id="PF01553">
    <property type="entry name" value="Acyltransferase"/>
    <property type="match status" value="1"/>
</dbReference>
<reference evidence="3" key="2">
    <citation type="journal article" date="2021" name="PeerJ">
        <title>Extensive microbial diversity within the chicken gut microbiome revealed by metagenomics and culture.</title>
        <authorList>
            <person name="Gilroy R."/>
            <person name="Ravi A."/>
            <person name="Getino M."/>
            <person name="Pursley I."/>
            <person name="Horton D.L."/>
            <person name="Alikhan N.F."/>
            <person name="Baker D."/>
            <person name="Gharbi K."/>
            <person name="Hall N."/>
            <person name="Watson M."/>
            <person name="Adriaenssens E.M."/>
            <person name="Foster-Nyarko E."/>
            <person name="Jarju S."/>
            <person name="Secka A."/>
            <person name="Antonio M."/>
            <person name="Oren A."/>
            <person name="Chaudhuri R.R."/>
            <person name="La Ragione R."/>
            <person name="Hildebrand F."/>
            <person name="Pallen M.J."/>
        </authorList>
    </citation>
    <scope>NUCLEOTIDE SEQUENCE</scope>
    <source>
        <strain evidence="3">10669</strain>
    </source>
</reference>
<keyword evidence="1" id="KW-0472">Membrane</keyword>
<evidence type="ECO:0000259" key="2">
    <source>
        <dbReference type="SMART" id="SM00563"/>
    </source>
</evidence>
<proteinExistence type="predicted"/>
<evidence type="ECO:0000313" key="3">
    <source>
        <dbReference type="EMBL" id="HIV04884.1"/>
    </source>
</evidence>
<organism evidence="3 4">
    <name type="scientific">Candidatus Spyradosoma merdigallinarum</name>
    <dbReference type="NCBI Taxonomy" id="2840950"/>
    <lineage>
        <taxon>Bacteria</taxon>
        <taxon>Pseudomonadati</taxon>
        <taxon>Verrucomicrobiota</taxon>
        <taxon>Opitutia</taxon>
        <taxon>Opitutia incertae sedis</taxon>
        <taxon>Candidatus Spyradosoma</taxon>
    </lineage>
</organism>
<dbReference type="InterPro" id="IPR045851">
    <property type="entry name" value="AMP-bd_C_sf"/>
</dbReference>
<comment type="caution">
    <text evidence="3">The sequence shown here is derived from an EMBL/GenBank/DDBJ whole genome shotgun (WGS) entry which is preliminary data.</text>
</comment>
<dbReference type="InterPro" id="IPR020845">
    <property type="entry name" value="AMP-binding_CS"/>
</dbReference>
<gene>
    <name evidence="3" type="ORF">IAC75_07055</name>
</gene>
<dbReference type="Gene3D" id="3.40.50.12780">
    <property type="entry name" value="N-terminal domain of ligase-like"/>
    <property type="match status" value="1"/>
</dbReference>
<dbReference type="SUPFAM" id="SSF56801">
    <property type="entry name" value="Acetyl-CoA synthetase-like"/>
    <property type="match status" value="1"/>
</dbReference>
<keyword evidence="1" id="KW-0812">Transmembrane</keyword>
<dbReference type="Proteomes" id="UP000886812">
    <property type="component" value="Unassembled WGS sequence"/>
</dbReference>
<dbReference type="PANTHER" id="PTHR43767:SF1">
    <property type="entry name" value="NONRIBOSOMAL PEPTIDE SYNTHASE PES1 (EUROFUNG)-RELATED"/>
    <property type="match status" value="1"/>
</dbReference>
<dbReference type="InterPro" id="IPR042099">
    <property type="entry name" value="ANL_N_sf"/>
</dbReference>